<feature type="domain" description="PDZ" evidence="6">
    <location>
        <begin position="141"/>
        <end position="208"/>
    </location>
</feature>
<evidence type="ECO:0000256" key="2">
    <source>
        <dbReference type="ARBA" id="ARBA00022443"/>
    </source>
</evidence>
<dbReference type="PANTHER" id="PTHR23122">
    <property type="entry name" value="MEMBRANE-ASSOCIATED GUANYLATE KINASE MAGUK"/>
    <property type="match status" value="1"/>
</dbReference>
<dbReference type="InterPro" id="IPR036034">
    <property type="entry name" value="PDZ_sf"/>
</dbReference>
<dbReference type="SUPFAM" id="SSF50044">
    <property type="entry name" value="SH3-domain"/>
    <property type="match status" value="1"/>
</dbReference>
<feature type="domain" description="SH3" evidence="4">
    <location>
        <begin position="229"/>
        <end position="334"/>
    </location>
</feature>
<dbReference type="Pfam" id="PF00625">
    <property type="entry name" value="Guanylate_kin"/>
    <property type="match status" value="1"/>
</dbReference>
<evidence type="ECO:0000259" key="4">
    <source>
        <dbReference type="PROSITE" id="PS50002"/>
    </source>
</evidence>
<sequence>MSMERNTPVDLSRSAESFIRAFECILDTMAEENRTGSIEQRKLSAEQLKSIHSLHNLLSVGGLKPEPHASETLSYCDGFISEWESTRVKSAAVQQLISLLNRPHVRGVLVSVEDISACRYHPQLPPVPFEVDEDEGIAVKIVRIVKRDEPLGATIKSDRGRIYIARIIAGGVADRSACIQEGDRVLEVNGLSVADLKVDDVARLLNRSENGSVTFKLVPVEVPHGTSDRSHIHLRAQFDYDGSKDLRHPCPEAALSFKKGDILELLVCNDEHWWQARRLGYGALANIDDGRCSPHGQSIFIQLYLTISYKYVIGDSNTLRVGLIPSEMLQLKTRIVEKEEKQSMGKGSVLSRNSCEEDLIYESVCRLYPRPRLVRPVVLIGPPGVGRAGEIDGVDYYFVSRIEMENMIHKGHMLEFGEYRGMTI</sequence>
<evidence type="ECO:0000256" key="1">
    <source>
        <dbReference type="ARBA" id="ARBA00007014"/>
    </source>
</evidence>
<keyword evidence="7" id="KW-1185">Reference proteome</keyword>
<protein>
    <submittedName>
        <fullName evidence="8">MAGUK p55 subfamily member 7</fullName>
    </submittedName>
</protein>
<organism evidence="7 8">
    <name type="scientific">Heterorhabditis bacteriophora</name>
    <name type="common">Entomopathogenic nematode worm</name>
    <dbReference type="NCBI Taxonomy" id="37862"/>
    <lineage>
        <taxon>Eukaryota</taxon>
        <taxon>Metazoa</taxon>
        <taxon>Ecdysozoa</taxon>
        <taxon>Nematoda</taxon>
        <taxon>Chromadorea</taxon>
        <taxon>Rhabditida</taxon>
        <taxon>Rhabditina</taxon>
        <taxon>Rhabditomorpha</taxon>
        <taxon>Strongyloidea</taxon>
        <taxon>Heterorhabditidae</taxon>
        <taxon>Heterorhabditis</taxon>
    </lineage>
</organism>
<evidence type="ECO:0000259" key="5">
    <source>
        <dbReference type="PROSITE" id="PS50052"/>
    </source>
</evidence>
<dbReference type="Gene3D" id="3.30.63.10">
    <property type="entry name" value="Guanylate Kinase phosphate binding domain"/>
    <property type="match status" value="1"/>
</dbReference>
<dbReference type="Pfam" id="PF00595">
    <property type="entry name" value="PDZ"/>
    <property type="match status" value="1"/>
</dbReference>
<dbReference type="AlphaFoldDB" id="A0A1I7XTJ6"/>
<dbReference type="SUPFAM" id="SSF50156">
    <property type="entry name" value="PDZ domain-like"/>
    <property type="match status" value="1"/>
</dbReference>
<reference evidence="8" key="1">
    <citation type="submission" date="2016-11" db="UniProtKB">
        <authorList>
            <consortium name="WormBaseParasite"/>
        </authorList>
    </citation>
    <scope>IDENTIFICATION</scope>
</reference>
<dbReference type="PROSITE" id="PS50052">
    <property type="entry name" value="GUANYLATE_KINASE_2"/>
    <property type="match status" value="1"/>
</dbReference>
<evidence type="ECO:0000313" key="7">
    <source>
        <dbReference type="Proteomes" id="UP000095283"/>
    </source>
</evidence>
<dbReference type="SUPFAM" id="SSF52540">
    <property type="entry name" value="P-loop containing nucleoside triphosphate hydrolases"/>
    <property type="match status" value="1"/>
</dbReference>
<dbReference type="WBParaSite" id="Hba_20651">
    <property type="protein sequence ID" value="Hba_20651"/>
    <property type="gene ID" value="Hba_20651"/>
</dbReference>
<dbReference type="Pfam" id="PF00018">
    <property type="entry name" value="SH3_1"/>
    <property type="match status" value="1"/>
</dbReference>
<dbReference type="InterPro" id="IPR027417">
    <property type="entry name" value="P-loop_NTPase"/>
</dbReference>
<dbReference type="InterPro" id="IPR008145">
    <property type="entry name" value="GK/Ca_channel_bsu"/>
</dbReference>
<dbReference type="InterPro" id="IPR050716">
    <property type="entry name" value="MAGUK"/>
</dbReference>
<dbReference type="InterPro" id="IPR001452">
    <property type="entry name" value="SH3_domain"/>
</dbReference>
<evidence type="ECO:0000256" key="3">
    <source>
        <dbReference type="PROSITE-ProRule" id="PRU00192"/>
    </source>
</evidence>
<name>A0A1I7XTJ6_HETBA</name>
<dbReference type="InterPro" id="IPR008144">
    <property type="entry name" value="Guanylate_kin-like_dom"/>
</dbReference>
<dbReference type="SMART" id="SM00326">
    <property type="entry name" value="SH3"/>
    <property type="match status" value="1"/>
</dbReference>
<dbReference type="InterPro" id="IPR001478">
    <property type="entry name" value="PDZ"/>
</dbReference>
<comment type="similarity">
    <text evidence="1">Belongs to the MAGUK family.</text>
</comment>
<dbReference type="Proteomes" id="UP000095283">
    <property type="component" value="Unplaced"/>
</dbReference>
<dbReference type="InterPro" id="IPR036028">
    <property type="entry name" value="SH3-like_dom_sf"/>
</dbReference>
<proteinExistence type="inferred from homology"/>
<keyword evidence="2 3" id="KW-0728">SH3 domain</keyword>
<dbReference type="PROSITE" id="PS50106">
    <property type="entry name" value="PDZ"/>
    <property type="match status" value="1"/>
</dbReference>
<dbReference type="PROSITE" id="PS50002">
    <property type="entry name" value="SH3"/>
    <property type="match status" value="1"/>
</dbReference>
<evidence type="ECO:0000259" key="6">
    <source>
        <dbReference type="PROSITE" id="PS50106"/>
    </source>
</evidence>
<dbReference type="Gene3D" id="2.30.30.40">
    <property type="entry name" value="SH3 Domains"/>
    <property type="match status" value="1"/>
</dbReference>
<dbReference type="Gene3D" id="2.30.42.10">
    <property type="match status" value="1"/>
</dbReference>
<evidence type="ECO:0000313" key="8">
    <source>
        <dbReference type="WBParaSite" id="Hba_20651"/>
    </source>
</evidence>
<accession>A0A1I7XTJ6</accession>
<dbReference type="SMART" id="SM00228">
    <property type="entry name" value="PDZ"/>
    <property type="match status" value="1"/>
</dbReference>
<feature type="domain" description="Guanylate kinase-like" evidence="5">
    <location>
        <begin position="387"/>
        <end position="424"/>
    </location>
</feature>